<evidence type="ECO:0000256" key="1">
    <source>
        <dbReference type="ARBA" id="ARBA00004496"/>
    </source>
</evidence>
<dbReference type="GO" id="GO:0032259">
    <property type="term" value="P:methylation"/>
    <property type="evidence" value="ECO:0007669"/>
    <property type="project" value="UniProtKB-KW"/>
</dbReference>
<evidence type="ECO:0000256" key="8">
    <source>
        <dbReference type="ARBA" id="ARBA00022691"/>
    </source>
</evidence>
<dbReference type="Pfam" id="PF01135">
    <property type="entry name" value="PCMT"/>
    <property type="match status" value="1"/>
</dbReference>
<comment type="caution">
    <text evidence="13">The sequence shown here is derived from an EMBL/GenBank/DDBJ whole genome shotgun (WGS) entry which is preliminary data.</text>
</comment>
<sequence>MDSGTTDPTDSTDPAASTGSATGADAVDRAFDLAPRAAFLPTGQQQFADFDTPLPLTGGATCSQPSTVARMLRLLDVRPGQRILDVGSGSGWTTELLAHLVGPAGSVTGVELLPDLAASAGEVLRRRSVGNARILAADPATLGHPADGPYDRILFSADAGEGVPQELVDQLADGGIMVGPVRGVMTVTRRTADGVVSDGHGRYRFVPLITTGES</sequence>
<evidence type="ECO:0000256" key="11">
    <source>
        <dbReference type="ARBA" id="ARBA00031350"/>
    </source>
</evidence>
<evidence type="ECO:0000313" key="14">
    <source>
        <dbReference type="Proteomes" id="UP000261739"/>
    </source>
</evidence>
<comment type="subcellular location">
    <subcellularLocation>
        <location evidence="1">Cytoplasm</location>
    </subcellularLocation>
</comment>
<dbReference type="AlphaFoldDB" id="A0A3D4SW41"/>
<evidence type="ECO:0000256" key="6">
    <source>
        <dbReference type="ARBA" id="ARBA00022603"/>
    </source>
</evidence>
<comment type="similarity">
    <text evidence="2">Belongs to the methyltransferase superfamily. L-isoaspartyl/D-aspartyl protein methyltransferase family.</text>
</comment>
<evidence type="ECO:0000256" key="2">
    <source>
        <dbReference type="ARBA" id="ARBA00005369"/>
    </source>
</evidence>
<evidence type="ECO:0000313" key="13">
    <source>
        <dbReference type="EMBL" id="HCT13504.1"/>
    </source>
</evidence>
<reference evidence="13 14" key="1">
    <citation type="journal article" date="2018" name="Nat. Biotechnol.">
        <title>A standardized bacterial taxonomy based on genome phylogeny substantially revises the tree of life.</title>
        <authorList>
            <person name="Parks D.H."/>
            <person name="Chuvochina M."/>
            <person name="Waite D.W."/>
            <person name="Rinke C."/>
            <person name="Skarshewski A."/>
            <person name="Chaumeil P.A."/>
            <person name="Hugenholtz P."/>
        </authorList>
    </citation>
    <scope>NUCLEOTIDE SEQUENCE [LARGE SCALE GENOMIC DNA]</scope>
    <source>
        <strain evidence="13">UBA11247</strain>
    </source>
</reference>
<evidence type="ECO:0000256" key="12">
    <source>
        <dbReference type="SAM" id="MobiDB-lite"/>
    </source>
</evidence>
<protein>
    <recommendedName>
        <fullName evidence="4">Protein-L-isoaspartate O-methyltransferase</fullName>
        <ecNumber evidence="3">2.1.1.77</ecNumber>
    </recommendedName>
    <alternativeName>
        <fullName evidence="11">L-isoaspartyl protein carboxyl methyltransferase</fullName>
    </alternativeName>
    <alternativeName>
        <fullName evidence="9">Protein L-isoaspartyl methyltransferase</fullName>
    </alternativeName>
    <alternativeName>
        <fullName evidence="10">Protein-beta-aspartate methyltransferase</fullName>
    </alternativeName>
</protein>
<dbReference type="InterPro" id="IPR000682">
    <property type="entry name" value="PCMT"/>
</dbReference>
<dbReference type="InterPro" id="IPR029063">
    <property type="entry name" value="SAM-dependent_MTases_sf"/>
</dbReference>
<dbReference type="PANTHER" id="PTHR11579:SF0">
    <property type="entry name" value="PROTEIN-L-ISOASPARTATE(D-ASPARTATE) O-METHYLTRANSFERASE"/>
    <property type="match status" value="1"/>
</dbReference>
<evidence type="ECO:0000256" key="9">
    <source>
        <dbReference type="ARBA" id="ARBA00030757"/>
    </source>
</evidence>
<keyword evidence="6 13" id="KW-0489">Methyltransferase</keyword>
<dbReference type="STRING" id="863239.GCA_000213935_00243"/>
<evidence type="ECO:0000256" key="7">
    <source>
        <dbReference type="ARBA" id="ARBA00022679"/>
    </source>
</evidence>
<evidence type="ECO:0000256" key="3">
    <source>
        <dbReference type="ARBA" id="ARBA00011890"/>
    </source>
</evidence>
<dbReference type="Gene3D" id="3.40.50.150">
    <property type="entry name" value="Vaccinia Virus protein VP39"/>
    <property type="match status" value="1"/>
</dbReference>
<dbReference type="SUPFAM" id="SSF53335">
    <property type="entry name" value="S-adenosyl-L-methionine-dependent methyltransferases"/>
    <property type="match status" value="1"/>
</dbReference>
<feature type="region of interest" description="Disordered" evidence="12">
    <location>
        <begin position="1"/>
        <end position="23"/>
    </location>
</feature>
<dbReference type="EC" id="2.1.1.77" evidence="3"/>
<keyword evidence="7 13" id="KW-0808">Transferase</keyword>
<dbReference type="RefSeq" id="WP_010122438.1">
    <property type="nucleotide sequence ID" value="NZ_DAITTW010000004.1"/>
</dbReference>
<dbReference type="Proteomes" id="UP000261739">
    <property type="component" value="Unassembled WGS sequence"/>
</dbReference>
<dbReference type="CDD" id="cd02440">
    <property type="entry name" value="AdoMet_MTases"/>
    <property type="match status" value="1"/>
</dbReference>
<evidence type="ECO:0000256" key="4">
    <source>
        <dbReference type="ARBA" id="ARBA00013346"/>
    </source>
</evidence>
<name>A0A3D4SW41_9CORY</name>
<keyword evidence="5" id="KW-0963">Cytoplasm</keyword>
<evidence type="ECO:0000256" key="5">
    <source>
        <dbReference type="ARBA" id="ARBA00022490"/>
    </source>
</evidence>
<gene>
    <name evidence="13" type="ORF">DIW82_01555</name>
</gene>
<organism evidence="13 14">
    <name type="scientific">Corynebacterium nuruki</name>
    <dbReference type="NCBI Taxonomy" id="1032851"/>
    <lineage>
        <taxon>Bacteria</taxon>
        <taxon>Bacillati</taxon>
        <taxon>Actinomycetota</taxon>
        <taxon>Actinomycetes</taxon>
        <taxon>Mycobacteriales</taxon>
        <taxon>Corynebacteriaceae</taxon>
        <taxon>Corynebacterium</taxon>
    </lineage>
</organism>
<keyword evidence="8" id="KW-0949">S-adenosyl-L-methionine</keyword>
<proteinExistence type="inferred from homology"/>
<accession>A0A3D4SW41</accession>
<evidence type="ECO:0000256" key="10">
    <source>
        <dbReference type="ARBA" id="ARBA00031323"/>
    </source>
</evidence>
<dbReference type="GO" id="GO:0004719">
    <property type="term" value="F:protein-L-isoaspartate (D-aspartate) O-methyltransferase activity"/>
    <property type="evidence" value="ECO:0007669"/>
    <property type="project" value="UniProtKB-EC"/>
</dbReference>
<dbReference type="GO" id="GO:0005737">
    <property type="term" value="C:cytoplasm"/>
    <property type="evidence" value="ECO:0007669"/>
    <property type="project" value="UniProtKB-SubCell"/>
</dbReference>
<dbReference type="PANTHER" id="PTHR11579">
    <property type="entry name" value="PROTEIN-L-ISOASPARTATE O-METHYLTRANSFERASE"/>
    <property type="match status" value="1"/>
</dbReference>
<dbReference type="EMBL" id="DQID01000040">
    <property type="protein sequence ID" value="HCT13504.1"/>
    <property type="molecule type" value="Genomic_DNA"/>
</dbReference>